<gene>
    <name evidence="4" type="ORF">V7S43_005306</name>
</gene>
<name>A0ABD3FSM0_9STRA</name>
<organism evidence="4 5">
    <name type="scientific">Phytophthora oleae</name>
    <dbReference type="NCBI Taxonomy" id="2107226"/>
    <lineage>
        <taxon>Eukaryota</taxon>
        <taxon>Sar</taxon>
        <taxon>Stramenopiles</taxon>
        <taxon>Oomycota</taxon>
        <taxon>Peronosporomycetes</taxon>
        <taxon>Peronosporales</taxon>
        <taxon>Peronosporaceae</taxon>
        <taxon>Phytophthora</taxon>
    </lineage>
</organism>
<dbReference type="PROSITE" id="PS50011">
    <property type="entry name" value="PROTEIN_KINASE_DOM"/>
    <property type="match status" value="1"/>
</dbReference>
<dbReference type="AlphaFoldDB" id="A0ABD3FSM0"/>
<feature type="transmembrane region" description="Helical" evidence="1">
    <location>
        <begin position="196"/>
        <end position="218"/>
    </location>
</feature>
<dbReference type="Gene3D" id="1.10.510.10">
    <property type="entry name" value="Transferase(Phosphotransferase) domain 1"/>
    <property type="match status" value="1"/>
</dbReference>
<dbReference type="PANTHER" id="PTHR44329">
    <property type="entry name" value="SERINE/THREONINE-PROTEIN KINASE TNNI3K-RELATED"/>
    <property type="match status" value="1"/>
</dbReference>
<dbReference type="SUPFAM" id="SSF56112">
    <property type="entry name" value="Protein kinase-like (PK-like)"/>
    <property type="match status" value="1"/>
</dbReference>
<keyword evidence="1" id="KW-0812">Transmembrane</keyword>
<evidence type="ECO:0000313" key="5">
    <source>
        <dbReference type="Proteomes" id="UP001632037"/>
    </source>
</evidence>
<dbReference type="InterPro" id="IPR000719">
    <property type="entry name" value="Prot_kinase_dom"/>
</dbReference>
<dbReference type="SMART" id="SM00220">
    <property type="entry name" value="S_TKc"/>
    <property type="match status" value="1"/>
</dbReference>
<dbReference type="InterPro" id="IPR011009">
    <property type="entry name" value="Kinase-like_dom_sf"/>
</dbReference>
<dbReference type="Gene3D" id="3.30.200.20">
    <property type="entry name" value="Phosphorylase Kinase, domain 1"/>
    <property type="match status" value="1"/>
</dbReference>
<evidence type="ECO:0000313" key="4">
    <source>
        <dbReference type="EMBL" id="KAL3669932.1"/>
    </source>
</evidence>
<keyword evidence="1" id="KW-0472">Membrane</keyword>
<dbReference type="Pfam" id="PF00069">
    <property type="entry name" value="Pkinase"/>
    <property type="match status" value="1"/>
</dbReference>
<keyword evidence="2" id="KW-0732">Signal</keyword>
<feature type="signal peptide" evidence="2">
    <location>
        <begin position="1"/>
        <end position="20"/>
    </location>
</feature>
<dbReference type="InterPro" id="IPR051681">
    <property type="entry name" value="Ser/Thr_Kinases-Pseudokinases"/>
</dbReference>
<sequence length="568" mass="61947">MTLVGVPTALLLLLMATVAASRSTWVAQELFDATTCSGTPVVVSLATVASCSPSQCTSVEINNVTQFMNVECNISDRFAYAEEVFGEFNYIVVEDYTDAGCENLRLTTVLPASGSCAESTVYGSYSIVSILFANGSAIIALHADGGCQGIPYMEFVLDSGNISSGDCVRDNYKFYTSVSALGFGSGSGAEESSSHWVAILGIVLAAGAVGFMAAVFLWKRRSPRDEQITEDSGYIVNYDSYTALQNRPKSTVVTTATKSSYSKEGREQRSISYFWDDDEIAASRVDRDKIDFERVISHGGYGQVMSGWLNGQHVAVKMLLPENRKSMKHLTSFLEEVKLMSTLEHSRIVQFVGVAWDSLSDICLLTEFMEGGDLRTLLSSYEDQNLPVGFDVTKVTIALHIAHALTYLHSLDPPVLHRDLKSKNILLSASLDARLSDFGVSREHVDETMTAGVGTSRWMAPEVIMGERYDDKADVFSMGVVLSELDLHAVPYSHAKDDSNPSRKIPSTAIVHLVAMGKLQVEFSCAGPMAELGLACVAVDPDDRPTATEVLYSIHTILTTEYDRDRDE</sequence>
<proteinExistence type="predicted"/>
<dbReference type="PROSITE" id="PS00108">
    <property type="entry name" value="PROTEIN_KINASE_ST"/>
    <property type="match status" value="1"/>
</dbReference>
<evidence type="ECO:0000259" key="3">
    <source>
        <dbReference type="PROSITE" id="PS50011"/>
    </source>
</evidence>
<dbReference type="InterPro" id="IPR008271">
    <property type="entry name" value="Ser/Thr_kinase_AS"/>
</dbReference>
<dbReference type="EMBL" id="JBIMZQ010000008">
    <property type="protein sequence ID" value="KAL3669932.1"/>
    <property type="molecule type" value="Genomic_DNA"/>
</dbReference>
<keyword evidence="5" id="KW-1185">Reference proteome</keyword>
<feature type="domain" description="Protein kinase" evidence="3">
    <location>
        <begin position="290"/>
        <end position="558"/>
    </location>
</feature>
<evidence type="ECO:0000256" key="2">
    <source>
        <dbReference type="SAM" id="SignalP"/>
    </source>
</evidence>
<feature type="chain" id="PRO_5044843467" description="Protein kinase domain-containing protein" evidence="2">
    <location>
        <begin position="21"/>
        <end position="568"/>
    </location>
</feature>
<protein>
    <recommendedName>
        <fullName evidence="3">Protein kinase domain-containing protein</fullName>
    </recommendedName>
</protein>
<evidence type="ECO:0000256" key="1">
    <source>
        <dbReference type="SAM" id="Phobius"/>
    </source>
</evidence>
<reference evidence="4 5" key="1">
    <citation type="submission" date="2024-09" db="EMBL/GenBank/DDBJ databases">
        <title>Genome sequencing and assembly of Phytophthora oleae, isolate VK10A, causative agent of rot of olive drupes.</title>
        <authorList>
            <person name="Conti Taguali S."/>
            <person name="Riolo M."/>
            <person name="La Spada F."/>
            <person name="Cacciola S.O."/>
            <person name="Dionisio G."/>
        </authorList>
    </citation>
    <scope>NUCLEOTIDE SEQUENCE [LARGE SCALE GENOMIC DNA]</scope>
    <source>
        <strain evidence="4 5">VK10A</strain>
    </source>
</reference>
<comment type="caution">
    <text evidence="4">The sequence shown here is derived from an EMBL/GenBank/DDBJ whole genome shotgun (WGS) entry which is preliminary data.</text>
</comment>
<dbReference type="PANTHER" id="PTHR44329:SF214">
    <property type="entry name" value="PROTEIN KINASE DOMAIN-CONTAINING PROTEIN"/>
    <property type="match status" value="1"/>
</dbReference>
<keyword evidence="1" id="KW-1133">Transmembrane helix</keyword>
<accession>A0ABD3FSM0</accession>
<dbReference type="Proteomes" id="UP001632037">
    <property type="component" value="Unassembled WGS sequence"/>
</dbReference>